<keyword evidence="2" id="KW-1185">Reference proteome</keyword>
<gene>
    <name evidence="1" type="ORF">HERILL_LOCUS9048</name>
</gene>
<organism evidence="1 2">
    <name type="scientific">Hermetia illucens</name>
    <name type="common">Black soldier fly</name>
    <dbReference type="NCBI Taxonomy" id="343691"/>
    <lineage>
        <taxon>Eukaryota</taxon>
        <taxon>Metazoa</taxon>
        <taxon>Ecdysozoa</taxon>
        <taxon>Arthropoda</taxon>
        <taxon>Hexapoda</taxon>
        <taxon>Insecta</taxon>
        <taxon>Pterygota</taxon>
        <taxon>Neoptera</taxon>
        <taxon>Endopterygota</taxon>
        <taxon>Diptera</taxon>
        <taxon>Brachycera</taxon>
        <taxon>Stratiomyomorpha</taxon>
        <taxon>Stratiomyidae</taxon>
        <taxon>Hermetiinae</taxon>
        <taxon>Hermetia</taxon>
    </lineage>
</organism>
<dbReference type="Proteomes" id="UP000594454">
    <property type="component" value="Chromosome 3"/>
</dbReference>
<dbReference type="AlphaFoldDB" id="A0A7R8USP4"/>
<name>A0A7R8USP4_HERIL</name>
<reference evidence="1 2" key="1">
    <citation type="submission" date="2020-11" db="EMBL/GenBank/DDBJ databases">
        <authorList>
            <person name="Wallbank WR R."/>
            <person name="Pardo Diaz C."/>
            <person name="Kozak K."/>
            <person name="Martin S."/>
            <person name="Jiggins C."/>
            <person name="Moest M."/>
            <person name="Warren A I."/>
            <person name="Generalovic N T."/>
            <person name="Byers J.R.P. K."/>
            <person name="Montejo-Kovacevich G."/>
            <person name="Yen C E."/>
        </authorList>
    </citation>
    <scope>NUCLEOTIDE SEQUENCE [LARGE SCALE GENOMIC DNA]</scope>
</reference>
<dbReference type="InParanoid" id="A0A7R8USP4"/>
<accession>A0A7R8USP4</accession>
<evidence type="ECO:0000313" key="1">
    <source>
        <dbReference type="EMBL" id="CAD7086261.1"/>
    </source>
</evidence>
<evidence type="ECO:0000313" key="2">
    <source>
        <dbReference type="Proteomes" id="UP000594454"/>
    </source>
</evidence>
<feature type="non-terminal residue" evidence="1">
    <location>
        <position position="1"/>
    </location>
</feature>
<dbReference type="EMBL" id="LR899011">
    <property type="protein sequence ID" value="CAD7086261.1"/>
    <property type="molecule type" value="Genomic_DNA"/>
</dbReference>
<protein>
    <submittedName>
        <fullName evidence="1">Uncharacterized protein</fullName>
    </submittedName>
</protein>
<proteinExistence type="predicted"/>
<sequence>RHFGMHWFSTLSNLTNNKNTSNHQNILKD</sequence>